<dbReference type="GO" id="GO:0000155">
    <property type="term" value="F:phosphorelay sensor kinase activity"/>
    <property type="evidence" value="ECO:0007669"/>
    <property type="project" value="InterPro"/>
</dbReference>
<dbReference type="PROSITE" id="PS50109">
    <property type="entry name" value="HIS_KIN"/>
    <property type="match status" value="1"/>
</dbReference>
<evidence type="ECO:0000259" key="7">
    <source>
        <dbReference type="PROSITE" id="PS50110"/>
    </source>
</evidence>
<name>A0A6V8N714_9BACT</name>
<proteinExistence type="predicted"/>
<evidence type="ECO:0000259" key="8">
    <source>
        <dbReference type="PROSITE" id="PS50112"/>
    </source>
</evidence>
<feature type="domain" description="Histidine kinase" evidence="6">
    <location>
        <begin position="337"/>
        <end position="561"/>
    </location>
</feature>
<dbReference type="SMART" id="SM00388">
    <property type="entry name" value="HisKA"/>
    <property type="match status" value="1"/>
</dbReference>
<dbReference type="InterPro" id="IPR036097">
    <property type="entry name" value="HisK_dim/P_sf"/>
</dbReference>
<dbReference type="NCBIfam" id="TIGR00229">
    <property type="entry name" value="sensory_box"/>
    <property type="match status" value="1"/>
</dbReference>
<dbReference type="Gene3D" id="3.30.450.20">
    <property type="entry name" value="PAS domain"/>
    <property type="match status" value="1"/>
</dbReference>
<dbReference type="CDD" id="cd00130">
    <property type="entry name" value="PAS"/>
    <property type="match status" value="1"/>
</dbReference>
<dbReference type="InterPro" id="IPR036890">
    <property type="entry name" value="HATPase_C_sf"/>
</dbReference>
<evidence type="ECO:0000256" key="1">
    <source>
        <dbReference type="ARBA" id="ARBA00000085"/>
    </source>
</evidence>
<sequence>MNDIPSRLSAQLMAVDIISELLVSSAPHTLGEQFTAQLRELTGARTAILVVHDASTGRNEILSVSPERRSGIIAADEVTALCAAATQRSHPLVVAELPDDHPSKSALLHNGVTDVAPYPLIVGCEAVGTLLLLNLPGLDRIEETDDIIHLLAPPIALALKNSLAFRQIERQANELEHQVEVRTAQLMQKNAELQRLENLHRAIVLSAMEGFCLVDATLKIVDVNEAYCTMSGYLRGELIGTQIAQLDAIDSPDDVAARARRLMETGSDRFESQHRRKDGSLFPVEVSVSCVPVEDLLLSVFIRDISDRKLAEEALRRSEEQLRQSQKMEAIGQLAGGVAHDFNNILQVIEGYCSLLQVDRLLTQEQRQKIDQIATSADKAAQLTRGLLTFSRKQALLMKHEDLNDIVKHVHQLLVRVIGEDINLTVSCCAAKLPIVADRGQMEQVLINLATNARDAMSGGGVFTVQSERIILEDSFSGTHGYDIPPGAYARLTVSDTGCGIKKEHLERVFEPFFTTKQVGKGTGLGMAITYGIIKQHNGLITVYSEQGQGTIFRIYLPIDEMAVQPVVKKEVAQPVGGQETILVAEDDPFVRSLVSSVLTSYGYQTILAADGQEAIERYQENQGEISLILMDVIMPNKNGREAFEEIQRIRPGAKALFTSGYTADFIQKRGVSEEGIELIMKPVQPMDLLRKVREMLDG</sequence>
<evidence type="ECO:0000256" key="2">
    <source>
        <dbReference type="ARBA" id="ARBA00012438"/>
    </source>
</evidence>
<dbReference type="InterPro" id="IPR003594">
    <property type="entry name" value="HATPase_dom"/>
</dbReference>
<dbReference type="InterPro" id="IPR035965">
    <property type="entry name" value="PAS-like_dom_sf"/>
</dbReference>
<dbReference type="SUPFAM" id="SSF55874">
    <property type="entry name" value="ATPase domain of HSP90 chaperone/DNA topoisomerase II/histidine kinase"/>
    <property type="match status" value="1"/>
</dbReference>
<dbReference type="SUPFAM" id="SSF47384">
    <property type="entry name" value="Homodimeric domain of signal transducing histidine kinase"/>
    <property type="match status" value="1"/>
</dbReference>
<dbReference type="InterPro" id="IPR003661">
    <property type="entry name" value="HisK_dim/P_dom"/>
</dbReference>
<dbReference type="Gene3D" id="3.30.450.40">
    <property type="match status" value="1"/>
</dbReference>
<reference evidence="10" key="1">
    <citation type="submission" date="2020-06" db="EMBL/GenBank/DDBJ databases">
        <title>Draft genomic sequecing of Geomonas sp. Red745.</title>
        <authorList>
            <person name="Itoh H."/>
            <person name="Xu Z.X."/>
            <person name="Ushijima N."/>
            <person name="Masuda Y."/>
            <person name="Shiratori Y."/>
            <person name="Senoo K."/>
        </authorList>
    </citation>
    <scope>NUCLEOTIDE SEQUENCE [LARGE SCALE GENOMIC DNA]</scope>
    <source>
        <strain evidence="10">Red745</strain>
    </source>
</reference>
<dbReference type="SMART" id="SM00387">
    <property type="entry name" value="HATPase_c"/>
    <property type="match status" value="1"/>
</dbReference>
<dbReference type="EMBL" id="BLXZ01000003">
    <property type="protein sequence ID" value="GFO68358.1"/>
    <property type="molecule type" value="Genomic_DNA"/>
</dbReference>
<comment type="catalytic activity">
    <reaction evidence="1">
        <text>ATP + protein L-histidine = ADP + protein N-phospho-L-histidine.</text>
        <dbReference type="EC" id="2.7.13.3"/>
    </reaction>
</comment>
<keyword evidence="10" id="KW-1185">Reference proteome</keyword>
<dbReference type="PROSITE" id="PS50110">
    <property type="entry name" value="RESPONSE_REGULATORY"/>
    <property type="match status" value="1"/>
</dbReference>
<dbReference type="Pfam" id="PF00072">
    <property type="entry name" value="Response_reg"/>
    <property type="match status" value="1"/>
</dbReference>
<evidence type="ECO:0000256" key="5">
    <source>
        <dbReference type="SAM" id="Coils"/>
    </source>
</evidence>
<gene>
    <name evidence="9" type="ORF">GMLC_19370</name>
</gene>
<comment type="caution">
    <text evidence="9">The sequence shown here is derived from an EMBL/GenBank/DDBJ whole genome shotgun (WGS) entry which is preliminary data.</text>
</comment>
<dbReference type="Pfam" id="PF13426">
    <property type="entry name" value="PAS_9"/>
    <property type="match status" value="1"/>
</dbReference>
<dbReference type="SUPFAM" id="SSF52172">
    <property type="entry name" value="CheY-like"/>
    <property type="match status" value="1"/>
</dbReference>
<feature type="domain" description="Response regulatory" evidence="7">
    <location>
        <begin position="581"/>
        <end position="697"/>
    </location>
</feature>
<dbReference type="PRINTS" id="PR00344">
    <property type="entry name" value="BCTRLSENSOR"/>
</dbReference>
<dbReference type="SUPFAM" id="SSF55785">
    <property type="entry name" value="PYP-like sensor domain (PAS domain)"/>
    <property type="match status" value="1"/>
</dbReference>
<dbReference type="Pfam" id="PF02518">
    <property type="entry name" value="HATPase_c"/>
    <property type="match status" value="1"/>
</dbReference>
<dbReference type="InterPro" id="IPR011006">
    <property type="entry name" value="CheY-like_superfamily"/>
</dbReference>
<keyword evidence="3 4" id="KW-0597">Phosphoprotein</keyword>
<protein>
    <recommendedName>
        <fullName evidence="2">histidine kinase</fullName>
        <ecNumber evidence="2">2.7.13.3</ecNumber>
    </recommendedName>
</protein>
<dbReference type="InterPro" id="IPR004358">
    <property type="entry name" value="Sig_transdc_His_kin-like_C"/>
</dbReference>
<dbReference type="Gene3D" id="1.10.287.130">
    <property type="match status" value="1"/>
</dbReference>
<evidence type="ECO:0000256" key="3">
    <source>
        <dbReference type="ARBA" id="ARBA00022553"/>
    </source>
</evidence>
<dbReference type="AlphaFoldDB" id="A0A6V8N714"/>
<dbReference type="Pfam" id="PF00512">
    <property type="entry name" value="HisKA"/>
    <property type="match status" value="1"/>
</dbReference>
<dbReference type="Gene3D" id="3.30.565.10">
    <property type="entry name" value="Histidine kinase-like ATPase, C-terminal domain"/>
    <property type="match status" value="1"/>
</dbReference>
<dbReference type="InterPro" id="IPR001789">
    <property type="entry name" value="Sig_transdc_resp-reg_receiver"/>
</dbReference>
<feature type="domain" description="PAS" evidence="8">
    <location>
        <begin position="196"/>
        <end position="266"/>
    </location>
</feature>
<dbReference type="SMART" id="SM00448">
    <property type="entry name" value="REC"/>
    <property type="match status" value="1"/>
</dbReference>
<dbReference type="Proteomes" id="UP000587586">
    <property type="component" value="Unassembled WGS sequence"/>
</dbReference>
<organism evidence="9 10">
    <name type="scientific">Geomonas limicola</name>
    <dbReference type="NCBI Taxonomy" id="2740186"/>
    <lineage>
        <taxon>Bacteria</taxon>
        <taxon>Pseudomonadati</taxon>
        <taxon>Thermodesulfobacteriota</taxon>
        <taxon>Desulfuromonadia</taxon>
        <taxon>Geobacterales</taxon>
        <taxon>Geobacteraceae</taxon>
        <taxon>Geomonas</taxon>
    </lineage>
</organism>
<evidence type="ECO:0000313" key="9">
    <source>
        <dbReference type="EMBL" id="GFO68358.1"/>
    </source>
</evidence>
<dbReference type="PANTHER" id="PTHR43065">
    <property type="entry name" value="SENSOR HISTIDINE KINASE"/>
    <property type="match status" value="1"/>
</dbReference>
<dbReference type="SMART" id="SM00091">
    <property type="entry name" value="PAS"/>
    <property type="match status" value="1"/>
</dbReference>
<dbReference type="PROSITE" id="PS50112">
    <property type="entry name" value="PAS"/>
    <property type="match status" value="1"/>
</dbReference>
<dbReference type="InterPro" id="IPR029016">
    <property type="entry name" value="GAF-like_dom_sf"/>
</dbReference>
<dbReference type="EC" id="2.7.13.3" evidence="2"/>
<evidence type="ECO:0000313" key="10">
    <source>
        <dbReference type="Proteomes" id="UP000587586"/>
    </source>
</evidence>
<evidence type="ECO:0000259" key="6">
    <source>
        <dbReference type="PROSITE" id="PS50109"/>
    </source>
</evidence>
<feature type="modified residue" description="4-aspartylphosphate" evidence="4">
    <location>
        <position position="632"/>
    </location>
</feature>
<accession>A0A6V8N714</accession>
<dbReference type="CDD" id="cd00082">
    <property type="entry name" value="HisKA"/>
    <property type="match status" value="1"/>
</dbReference>
<evidence type="ECO:0000256" key="4">
    <source>
        <dbReference type="PROSITE-ProRule" id="PRU00169"/>
    </source>
</evidence>
<keyword evidence="5" id="KW-0175">Coiled coil</keyword>
<dbReference type="InterPro" id="IPR000014">
    <property type="entry name" value="PAS"/>
</dbReference>
<dbReference type="SUPFAM" id="SSF55781">
    <property type="entry name" value="GAF domain-like"/>
    <property type="match status" value="1"/>
</dbReference>
<dbReference type="Gene3D" id="3.40.50.2300">
    <property type="match status" value="1"/>
</dbReference>
<dbReference type="PANTHER" id="PTHR43065:SF42">
    <property type="entry name" value="TWO-COMPONENT SENSOR PPRA"/>
    <property type="match status" value="1"/>
</dbReference>
<dbReference type="RefSeq" id="WP_183360888.1">
    <property type="nucleotide sequence ID" value="NZ_BLXZ01000003.1"/>
</dbReference>
<dbReference type="InterPro" id="IPR005467">
    <property type="entry name" value="His_kinase_dom"/>
</dbReference>
<feature type="coiled-coil region" evidence="5">
    <location>
        <begin position="165"/>
        <end position="199"/>
    </location>
</feature>